<dbReference type="RefSeq" id="WP_200401146.1">
    <property type="nucleotide sequence ID" value="NZ_CP066831.1"/>
</dbReference>
<keyword evidence="10" id="KW-1185">Reference proteome</keyword>
<dbReference type="Proteomes" id="UP000595636">
    <property type="component" value="Chromosome"/>
</dbReference>
<dbReference type="GO" id="GO:0005829">
    <property type="term" value="C:cytosol"/>
    <property type="evidence" value="ECO:0007669"/>
    <property type="project" value="TreeGrafter"/>
</dbReference>
<comment type="cofactor">
    <cofactor evidence="1 7">
        <name>Zn(2+)</name>
        <dbReference type="ChEBI" id="CHEBI:29105"/>
    </cofactor>
</comment>
<keyword evidence="6" id="KW-0520">NAD</keyword>
<dbReference type="Pfam" id="PF08240">
    <property type="entry name" value="ADH_N"/>
    <property type="match status" value="1"/>
</dbReference>
<dbReference type="GO" id="GO:0008270">
    <property type="term" value="F:zinc ion binding"/>
    <property type="evidence" value="ECO:0007669"/>
    <property type="project" value="InterPro"/>
</dbReference>
<evidence type="ECO:0000256" key="6">
    <source>
        <dbReference type="ARBA" id="ARBA00023027"/>
    </source>
</evidence>
<dbReference type="AlphaFoldDB" id="A0A7T7L4I0"/>
<evidence type="ECO:0000256" key="4">
    <source>
        <dbReference type="ARBA" id="ARBA00022833"/>
    </source>
</evidence>
<proteinExistence type="inferred from homology"/>
<evidence type="ECO:0000256" key="7">
    <source>
        <dbReference type="RuleBase" id="RU361277"/>
    </source>
</evidence>
<dbReference type="CDD" id="cd08278">
    <property type="entry name" value="benzyl_alcohol_DH"/>
    <property type="match status" value="1"/>
</dbReference>
<reference evidence="9 10" key="1">
    <citation type="submission" date="2020-12" db="EMBL/GenBank/DDBJ databases">
        <title>A novel species.</title>
        <authorList>
            <person name="Li K."/>
        </authorList>
    </citation>
    <scope>NUCLEOTIDE SEQUENCE [LARGE SCALE GENOMIC DNA]</scope>
    <source>
        <strain evidence="9 10">ZYC-3</strain>
    </source>
</reference>
<dbReference type="GO" id="GO:0046294">
    <property type="term" value="P:formaldehyde catabolic process"/>
    <property type="evidence" value="ECO:0007669"/>
    <property type="project" value="TreeGrafter"/>
</dbReference>
<dbReference type="EMBL" id="CP066831">
    <property type="protein sequence ID" value="QQM46313.1"/>
    <property type="molecule type" value="Genomic_DNA"/>
</dbReference>
<dbReference type="PANTHER" id="PTHR43880:SF12">
    <property type="entry name" value="ALCOHOL DEHYDROGENASE CLASS-3"/>
    <property type="match status" value="1"/>
</dbReference>
<evidence type="ECO:0000256" key="2">
    <source>
        <dbReference type="ARBA" id="ARBA00008072"/>
    </source>
</evidence>
<dbReference type="SMART" id="SM00829">
    <property type="entry name" value="PKS_ER"/>
    <property type="match status" value="1"/>
</dbReference>
<dbReference type="Gene3D" id="3.40.50.720">
    <property type="entry name" value="NAD(P)-binding Rossmann-like Domain"/>
    <property type="match status" value="1"/>
</dbReference>
<dbReference type="Pfam" id="PF00107">
    <property type="entry name" value="ADH_zinc_N"/>
    <property type="match status" value="1"/>
</dbReference>
<dbReference type="GO" id="GO:0051903">
    <property type="term" value="F:S-(hydroxymethyl)glutathione dehydrogenase [NAD(P)+] activity"/>
    <property type="evidence" value="ECO:0007669"/>
    <property type="project" value="TreeGrafter"/>
</dbReference>
<evidence type="ECO:0000313" key="10">
    <source>
        <dbReference type="Proteomes" id="UP000595636"/>
    </source>
</evidence>
<evidence type="ECO:0000256" key="5">
    <source>
        <dbReference type="ARBA" id="ARBA00023002"/>
    </source>
</evidence>
<dbReference type="FunFam" id="3.40.50.720:FF:000003">
    <property type="entry name" value="S-(hydroxymethyl)glutathione dehydrogenase"/>
    <property type="match status" value="1"/>
</dbReference>
<dbReference type="Gene3D" id="3.90.180.10">
    <property type="entry name" value="Medium-chain alcohol dehydrogenases, catalytic domain"/>
    <property type="match status" value="1"/>
</dbReference>
<evidence type="ECO:0000313" key="9">
    <source>
        <dbReference type="EMBL" id="QQM46313.1"/>
    </source>
</evidence>
<name>A0A7T7L4I0_9ACTN</name>
<dbReference type="SUPFAM" id="SSF50129">
    <property type="entry name" value="GroES-like"/>
    <property type="match status" value="1"/>
</dbReference>
<dbReference type="SUPFAM" id="SSF51735">
    <property type="entry name" value="NAD(P)-binding Rossmann-fold domains"/>
    <property type="match status" value="1"/>
</dbReference>
<protein>
    <submittedName>
        <fullName evidence="9">NAD(P)-dependent alcohol dehydrogenase</fullName>
    </submittedName>
</protein>
<dbReference type="InterPro" id="IPR013149">
    <property type="entry name" value="ADH-like_C"/>
</dbReference>
<evidence type="ECO:0000256" key="3">
    <source>
        <dbReference type="ARBA" id="ARBA00022723"/>
    </source>
</evidence>
<dbReference type="InterPro" id="IPR011032">
    <property type="entry name" value="GroES-like_sf"/>
</dbReference>
<comment type="similarity">
    <text evidence="2 7">Belongs to the zinc-containing alcohol dehydrogenase family.</text>
</comment>
<organism evidence="9 10">
    <name type="scientific">Streptomyces liliifuscus</name>
    <dbReference type="NCBI Taxonomy" id="2797636"/>
    <lineage>
        <taxon>Bacteria</taxon>
        <taxon>Bacillati</taxon>
        <taxon>Actinomycetota</taxon>
        <taxon>Actinomycetes</taxon>
        <taxon>Kitasatosporales</taxon>
        <taxon>Streptomycetaceae</taxon>
        <taxon>Streptomyces</taxon>
    </lineage>
</organism>
<keyword evidence="3 7" id="KW-0479">Metal-binding</keyword>
<keyword evidence="4 7" id="KW-0862">Zinc</keyword>
<dbReference type="PANTHER" id="PTHR43880">
    <property type="entry name" value="ALCOHOL DEHYDROGENASE"/>
    <property type="match status" value="1"/>
</dbReference>
<keyword evidence="5" id="KW-0560">Oxidoreductase</keyword>
<accession>A0A7T7L4I0</accession>
<dbReference type="InterPro" id="IPR020843">
    <property type="entry name" value="ER"/>
</dbReference>
<dbReference type="InterPro" id="IPR013154">
    <property type="entry name" value="ADH-like_N"/>
</dbReference>
<evidence type="ECO:0000256" key="1">
    <source>
        <dbReference type="ARBA" id="ARBA00001947"/>
    </source>
</evidence>
<dbReference type="InterPro" id="IPR036291">
    <property type="entry name" value="NAD(P)-bd_dom_sf"/>
</dbReference>
<dbReference type="PROSITE" id="PS00059">
    <property type="entry name" value="ADH_ZINC"/>
    <property type="match status" value="1"/>
</dbReference>
<dbReference type="KEGG" id="slf:JEQ17_47530"/>
<sequence length="367" mass="38235">MHSTTAAIIEGPGAPFTFAEVVLDEPRKDEVLVRMVAAGLCHSDLNVQAGRMPFPLPGVIGHEGAGIVERVGASVTKVRPGDKVLLSFTSCEHCTSCRNGHPAYCDTWLPRNVTGGKRRDGSSPITREGVPVGGHFFGQSSFAEAAVVDARSVVKVDPEADLTVLAPLGCGVQTGVGTVWNVLAPRPGESLAVFGAGAVGLSAIMAAAALPSGDIIAIDRVPSRLELALELGARHTINTTEVDPATALAEITGGRGVDNAVDTTAIPALLRTAVDTLSTGGACAVVGVAPPGVDVALDMHDLLLGRRVLGVTLGDGEPETLLPRMATLHRRGKLPLEKLIKHYKFRDLNTAAREMHDGATIKPVMLF</sequence>
<feature type="domain" description="Enoyl reductase (ER)" evidence="8">
    <location>
        <begin position="13"/>
        <end position="365"/>
    </location>
</feature>
<evidence type="ECO:0000259" key="8">
    <source>
        <dbReference type="SMART" id="SM00829"/>
    </source>
</evidence>
<gene>
    <name evidence="9" type="ORF">JEQ17_47530</name>
</gene>
<dbReference type="InterPro" id="IPR002328">
    <property type="entry name" value="ADH_Zn_CS"/>
</dbReference>